<sequence length="302" mass="32639">MLVFRIVLALGLVGVVGCAGTAPPVRTNSGAHPPQLSDVIPPDQPFTRHLVNVDGLRLSVLEAGTGDPIVFVHGVVTTSNIFPKYVGAYAPEFRGIAVDLRGYGDSEKPPTGFTIERFARDLIGLADALDIKKAVWVGVSMGGMILQQLALDHPERVRALVLVSTTDGAMILDKDIPTIGQSRDYREVSKRMIVDSFPAGTLAKTYQSLLERIPTWNGTVIREALTSMSQFNVHGRLSAITVPTLIMVGAKDDVATPAIAMGIQGQIPGAQLVEFNTGHFMMAEDPDRFRTVLADFLRQLPR</sequence>
<dbReference type="EMBL" id="CAJNBJ010000017">
    <property type="protein sequence ID" value="CAE6769074.1"/>
    <property type="molecule type" value="Genomic_DNA"/>
</dbReference>
<dbReference type="InterPro" id="IPR000639">
    <property type="entry name" value="Epox_hydrolase-like"/>
</dbReference>
<dbReference type="InterPro" id="IPR029058">
    <property type="entry name" value="AB_hydrolase_fold"/>
</dbReference>
<comment type="caution">
    <text evidence="4">The sequence shown here is derived from an EMBL/GenBank/DDBJ whole genome shotgun (WGS) entry which is preliminary data.</text>
</comment>
<dbReference type="Pfam" id="PF00561">
    <property type="entry name" value="Abhydrolase_1"/>
    <property type="match status" value="1"/>
</dbReference>
<dbReference type="PROSITE" id="PS51257">
    <property type="entry name" value="PROKAR_LIPOPROTEIN"/>
    <property type="match status" value="1"/>
</dbReference>
<dbReference type="Gene3D" id="3.40.50.1820">
    <property type="entry name" value="alpha/beta hydrolase"/>
    <property type="match status" value="1"/>
</dbReference>
<dbReference type="SUPFAM" id="SSF53474">
    <property type="entry name" value="alpha/beta-Hydrolases"/>
    <property type="match status" value="1"/>
</dbReference>
<gene>
    <name evidence="4" type="ORF">NSPZN2_40186</name>
</gene>
<evidence type="ECO:0000256" key="2">
    <source>
        <dbReference type="SAM" id="SignalP"/>
    </source>
</evidence>
<dbReference type="PANTHER" id="PTHR43798">
    <property type="entry name" value="MONOACYLGLYCEROL LIPASE"/>
    <property type="match status" value="1"/>
</dbReference>
<dbReference type="Proteomes" id="UP000675880">
    <property type="component" value="Unassembled WGS sequence"/>
</dbReference>
<accession>A0ABN7LTU7</accession>
<feature type="domain" description="AB hydrolase-1" evidence="3">
    <location>
        <begin position="68"/>
        <end position="286"/>
    </location>
</feature>
<protein>
    <submittedName>
        <fullName evidence="4">AB hydrolase-1 domain-containing protein</fullName>
    </submittedName>
</protein>
<dbReference type="InterPro" id="IPR050266">
    <property type="entry name" value="AB_hydrolase_sf"/>
</dbReference>
<dbReference type="PRINTS" id="PR00111">
    <property type="entry name" value="ABHYDROLASE"/>
</dbReference>
<name>A0ABN7LTU7_9BACT</name>
<keyword evidence="2" id="KW-0732">Signal</keyword>
<dbReference type="GO" id="GO:0016787">
    <property type="term" value="F:hydrolase activity"/>
    <property type="evidence" value="ECO:0007669"/>
    <property type="project" value="UniProtKB-KW"/>
</dbReference>
<dbReference type="PRINTS" id="PR00412">
    <property type="entry name" value="EPOXHYDRLASE"/>
</dbReference>
<dbReference type="PANTHER" id="PTHR43798:SF31">
    <property type="entry name" value="AB HYDROLASE SUPERFAMILY PROTEIN YCLE"/>
    <property type="match status" value="1"/>
</dbReference>
<feature type="chain" id="PRO_5046963227" evidence="2">
    <location>
        <begin position="22"/>
        <end position="302"/>
    </location>
</feature>
<reference evidence="4 5" key="1">
    <citation type="submission" date="2021-02" db="EMBL/GenBank/DDBJ databases">
        <authorList>
            <person name="Han P."/>
        </authorList>
    </citation>
    <scope>NUCLEOTIDE SEQUENCE [LARGE SCALE GENOMIC DNA]</scope>
    <source>
        <strain evidence="4">Candidatus Nitrospira sp. ZN2</strain>
    </source>
</reference>
<keyword evidence="5" id="KW-1185">Reference proteome</keyword>
<feature type="signal peptide" evidence="2">
    <location>
        <begin position="1"/>
        <end position="21"/>
    </location>
</feature>
<evidence type="ECO:0000313" key="4">
    <source>
        <dbReference type="EMBL" id="CAE6769074.1"/>
    </source>
</evidence>
<evidence type="ECO:0000256" key="1">
    <source>
        <dbReference type="ARBA" id="ARBA00022801"/>
    </source>
</evidence>
<organism evidence="4 5">
    <name type="scientific">Nitrospira defluvii</name>
    <dbReference type="NCBI Taxonomy" id="330214"/>
    <lineage>
        <taxon>Bacteria</taxon>
        <taxon>Pseudomonadati</taxon>
        <taxon>Nitrospirota</taxon>
        <taxon>Nitrospiria</taxon>
        <taxon>Nitrospirales</taxon>
        <taxon>Nitrospiraceae</taxon>
        <taxon>Nitrospira</taxon>
    </lineage>
</organism>
<evidence type="ECO:0000259" key="3">
    <source>
        <dbReference type="Pfam" id="PF00561"/>
    </source>
</evidence>
<dbReference type="RefSeq" id="WP_213043043.1">
    <property type="nucleotide sequence ID" value="NZ_CAJNBJ010000017.1"/>
</dbReference>
<dbReference type="InterPro" id="IPR000073">
    <property type="entry name" value="AB_hydrolase_1"/>
</dbReference>
<keyword evidence="1 4" id="KW-0378">Hydrolase</keyword>
<proteinExistence type="predicted"/>
<evidence type="ECO:0000313" key="5">
    <source>
        <dbReference type="Proteomes" id="UP000675880"/>
    </source>
</evidence>